<dbReference type="InterPro" id="IPR011712">
    <property type="entry name" value="Sig_transdc_His_kin_sub3_dim/P"/>
</dbReference>
<comment type="catalytic activity">
    <reaction evidence="1">
        <text>ATP + protein L-histidine = ADP + protein N-phospho-L-histidine.</text>
        <dbReference type="EC" id="2.7.13.3"/>
    </reaction>
</comment>
<dbReference type="InterPro" id="IPR003594">
    <property type="entry name" value="HATPase_dom"/>
</dbReference>
<dbReference type="Gene3D" id="3.30.565.10">
    <property type="entry name" value="Histidine kinase-like ATPase, C-terminal domain"/>
    <property type="match status" value="1"/>
</dbReference>
<sequence>MTSLDFGLVTRMRRAGSDARPMRIGRSVRNFLVTSDPEALINICRLVTALFAVLAIYLDPTDPASFLVESQVILGLYMVLSLLLVVFPLRKSLDSPIHLLVHLIDAVILGCLAFFSDELTSPFFSFLPFILLSMTLRWGLRGAVMGAAVLQVVLVIIGVPDLANGGPPELNVFIMRATYFMVAAVMLGYFGAYREHHRQRLTQLAHWPFDAITGDRLSWLRGLFNHAAGVMGDPGLLVVWRDQEEDIGSVAYWLKGDLRLTDVRGAAFWSQHDPEPPTPDLDRGGMVAVIDAEVAGIFRDLPELAAEVRTPFKYICSAAFSSVRYRGRVFVIDPACHPEECGSLTEIIAMRFRSELGRLALMQQTTETARAEERVRLARDLHDSILQDLTAASLKLKLIAKSVSKEPKANVVDVNTLVFNLQQRIRRYVDEQCAVHQQYDEAPLYQALPGLIELLRQQWDCRIEATLDPPNLEVPKSMQHEIMQLVSEATANAVRHGKATQVRIELVRADRGVELEISDNGSGMAADVEPKRPLSLCARVTELKGNLTIRAASPGLSLRIALPLGQAAR</sequence>
<feature type="transmembrane region" description="Helical" evidence="9">
    <location>
        <begin position="39"/>
        <end position="58"/>
    </location>
</feature>
<dbReference type="PANTHER" id="PTHR24421:SF10">
    <property type="entry name" value="NITRATE_NITRITE SENSOR PROTEIN NARQ"/>
    <property type="match status" value="1"/>
</dbReference>
<name>A0ABT4QTU0_9HYPH</name>
<dbReference type="InterPro" id="IPR050482">
    <property type="entry name" value="Sensor_HK_TwoCompSys"/>
</dbReference>
<feature type="transmembrane region" description="Helical" evidence="9">
    <location>
        <begin position="64"/>
        <end position="87"/>
    </location>
</feature>
<dbReference type="Pfam" id="PF07730">
    <property type="entry name" value="HisKA_3"/>
    <property type="match status" value="1"/>
</dbReference>
<dbReference type="GO" id="GO:0016301">
    <property type="term" value="F:kinase activity"/>
    <property type="evidence" value="ECO:0007669"/>
    <property type="project" value="UniProtKB-KW"/>
</dbReference>
<evidence type="ECO:0000259" key="10">
    <source>
        <dbReference type="Pfam" id="PF02518"/>
    </source>
</evidence>
<keyword evidence="9" id="KW-0472">Membrane</keyword>
<evidence type="ECO:0000313" key="13">
    <source>
        <dbReference type="Proteomes" id="UP001152178"/>
    </source>
</evidence>
<feature type="transmembrane region" description="Helical" evidence="9">
    <location>
        <begin position="173"/>
        <end position="192"/>
    </location>
</feature>
<accession>A0ABT4QTU0</accession>
<evidence type="ECO:0000256" key="6">
    <source>
        <dbReference type="ARBA" id="ARBA00022777"/>
    </source>
</evidence>
<evidence type="ECO:0000256" key="5">
    <source>
        <dbReference type="ARBA" id="ARBA00022741"/>
    </source>
</evidence>
<keyword evidence="9" id="KW-0812">Transmembrane</keyword>
<evidence type="ECO:0000256" key="7">
    <source>
        <dbReference type="ARBA" id="ARBA00022840"/>
    </source>
</evidence>
<dbReference type="PANTHER" id="PTHR24421">
    <property type="entry name" value="NITRATE/NITRITE SENSOR PROTEIN NARX-RELATED"/>
    <property type="match status" value="1"/>
</dbReference>
<evidence type="ECO:0000256" key="9">
    <source>
        <dbReference type="SAM" id="Phobius"/>
    </source>
</evidence>
<dbReference type="Gene3D" id="1.20.5.1930">
    <property type="match status" value="1"/>
</dbReference>
<dbReference type="RefSeq" id="WP_269905478.1">
    <property type="nucleotide sequence ID" value="NZ_JAPFQA010000004.1"/>
</dbReference>
<dbReference type="EMBL" id="JAPFQA010000004">
    <property type="protein sequence ID" value="MCZ8544977.1"/>
    <property type="molecule type" value="Genomic_DNA"/>
</dbReference>
<evidence type="ECO:0000313" key="12">
    <source>
        <dbReference type="EMBL" id="MCZ8544977.1"/>
    </source>
</evidence>
<comment type="caution">
    <text evidence="12">The sequence shown here is derived from an EMBL/GenBank/DDBJ whole genome shotgun (WGS) entry which is preliminary data.</text>
</comment>
<keyword evidence="6 12" id="KW-0418">Kinase</keyword>
<feature type="transmembrane region" description="Helical" evidence="9">
    <location>
        <begin position="99"/>
        <end position="116"/>
    </location>
</feature>
<evidence type="ECO:0000256" key="3">
    <source>
        <dbReference type="ARBA" id="ARBA00022553"/>
    </source>
</evidence>
<evidence type="ECO:0000256" key="2">
    <source>
        <dbReference type="ARBA" id="ARBA00012438"/>
    </source>
</evidence>
<dbReference type="CDD" id="cd16917">
    <property type="entry name" value="HATPase_UhpB-NarQ-NarX-like"/>
    <property type="match status" value="1"/>
</dbReference>
<dbReference type="SUPFAM" id="SSF55874">
    <property type="entry name" value="ATPase domain of HSP90 chaperone/DNA topoisomerase II/histidine kinase"/>
    <property type="match status" value="1"/>
</dbReference>
<dbReference type="InterPro" id="IPR036890">
    <property type="entry name" value="HATPase_C_sf"/>
</dbReference>
<dbReference type="Pfam" id="PF02518">
    <property type="entry name" value="HATPase_c"/>
    <property type="match status" value="1"/>
</dbReference>
<keyword evidence="8" id="KW-0902">Two-component regulatory system</keyword>
<evidence type="ECO:0000256" key="1">
    <source>
        <dbReference type="ARBA" id="ARBA00000085"/>
    </source>
</evidence>
<keyword evidence="4" id="KW-0808">Transferase</keyword>
<keyword evidence="13" id="KW-1185">Reference proteome</keyword>
<feature type="transmembrane region" description="Helical" evidence="9">
    <location>
        <begin position="147"/>
        <end position="167"/>
    </location>
</feature>
<feature type="domain" description="Signal transduction histidine kinase subgroup 3 dimerisation and phosphoacceptor" evidence="11">
    <location>
        <begin position="373"/>
        <end position="429"/>
    </location>
</feature>
<keyword evidence="9" id="KW-1133">Transmembrane helix</keyword>
<evidence type="ECO:0000256" key="4">
    <source>
        <dbReference type="ARBA" id="ARBA00022679"/>
    </source>
</evidence>
<keyword evidence="7" id="KW-0067">ATP-binding</keyword>
<keyword evidence="5" id="KW-0547">Nucleotide-binding</keyword>
<evidence type="ECO:0000256" key="8">
    <source>
        <dbReference type="ARBA" id="ARBA00023012"/>
    </source>
</evidence>
<dbReference type="EC" id="2.7.13.3" evidence="2"/>
<organism evidence="12 13">
    <name type="scientific">Mesorhizobium qingshengii</name>
    <dbReference type="NCBI Taxonomy" id="1165689"/>
    <lineage>
        <taxon>Bacteria</taxon>
        <taxon>Pseudomonadati</taxon>
        <taxon>Pseudomonadota</taxon>
        <taxon>Alphaproteobacteria</taxon>
        <taxon>Hyphomicrobiales</taxon>
        <taxon>Phyllobacteriaceae</taxon>
        <taxon>Mesorhizobium</taxon>
    </lineage>
</organism>
<reference evidence="12" key="1">
    <citation type="submission" date="2022-11" db="EMBL/GenBank/DDBJ databases">
        <authorList>
            <person name="Coimbra C."/>
        </authorList>
    </citation>
    <scope>NUCLEOTIDE SEQUENCE</scope>
    <source>
        <strain evidence="12">Jales19</strain>
    </source>
</reference>
<proteinExistence type="predicted"/>
<dbReference type="Proteomes" id="UP001152178">
    <property type="component" value="Unassembled WGS sequence"/>
</dbReference>
<gene>
    <name evidence="12" type="ORF">OOJ09_12350</name>
</gene>
<protein>
    <recommendedName>
        <fullName evidence="2">histidine kinase</fullName>
        <ecNumber evidence="2">2.7.13.3</ecNumber>
    </recommendedName>
</protein>
<feature type="domain" description="Histidine kinase/HSP90-like ATPase" evidence="10">
    <location>
        <begin position="481"/>
        <end position="549"/>
    </location>
</feature>
<keyword evidence="3" id="KW-0597">Phosphoprotein</keyword>
<evidence type="ECO:0000259" key="11">
    <source>
        <dbReference type="Pfam" id="PF07730"/>
    </source>
</evidence>